<name>A0A2K0U6X6_TRIHA</name>
<dbReference type="InterPro" id="IPR034627">
    <property type="entry name" value="Irc6"/>
</dbReference>
<dbReference type="OrthoDB" id="10261384at2759"/>
<reference evidence="2 3" key="1">
    <citation type="submission" date="2017-02" db="EMBL/GenBank/DDBJ databases">
        <title>Genomes of Trichoderma spp. with biocontrol activity.</title>
        <authorList>
            <person name="Gardiner D."/>
            <person name="Kazan K."/>
            <person name="Vos C."/>
            <person name="Harvey P."/>
        </authorList>
    </citation>
    <scope>NUCLEOTIDE SEQUENCE [LARGE SCALE GENOMIC DNA]</scope>
    <source>
        <strain evidence="2 3">Tr1</strain>
    </source>
</reference>
<dbReference type="AlphaFoldDB" id="A0A2K0U6X6"/>
<feature type="compositionally biased region" description="Acidic residues" evidence="1">
    <location>
        <begin position="246"/>
        <end position="255"/>
    </location>
</feature>
<accession>A0A2K0U6X6</accession>
<dbReference type="EMBL" id="MTYI01000080">
    <property type="protein sequence ID" value="PNP53532.1"/>
    <property type="molecule type" value="Genomic_DNA"/>
</dbReference>
<evidence type="ECO:0000256" key="1">
    <source>
        <dbReference type="SAM" id="MobiDB-lite"/>
    </source>
</evidence>
<dbReference type="Gene3D" id="3.40.50.11960">
    <property type="match status" value="2"/>
</dbReference>
<dbReference type="Proteomes" id="UP000236290">
    <property type="component" value="Unassembled WGS sequence"/>
</dbReference>
<dbReference type="GO" id="GO:0030674">
    <property type="term" value="F:protein-macromolecule adaptor activity"/>
    <property type="evidence" value="ECO:0007669"/>
    <property type="project" value="TreeGrafter"/>
</dbReference>
<evidence type="ECO:0008006" key="4">
    <source>
        <dbReference type="Google" id="ProtNLM"/>
    </source>
</evidence>
<feature type="region of interest" description="Disordered" evidence="1">
    <location>
        <begin position="225"/>
        <end position="258"/>
    </location>
</feature>
<evidence type="ECO:0000313" key="3">
    <source>
        <dbReference type="Proteomes" id="UP000236290"/>
    </source>
</evidence>
<dbReference type="PANTHER" id="PTHR28043">
    <property type="entry name" value="INCREASED RECOMBINATION CENTERS PROTEIN 6"/>
    <property type="match status" value="1"/>
</dbReference>
<dbReference type="Pfam" id="PF10199">
    <property type="entry name" value="Adaptin_binding"/>
    <property type="match status" value="1"/>
</dbReference>
<dbReference type="PANTHER" id="PTHR28043:SF1">
    <property type="entry name" value="INCREASED RECOMBINATION CENTERS PROTEIN 6"/>
    <property type="match status" value="1"/>
</dbReference>
<dbReference type="GO" id="GO:0016192">
    <property type="term" value="P:vesicle-mediated transport"/>
    <property type="evidence" value="ECO:0007669"/>
    <property type="project" value="InterPro"/>
</dbReference>
<evidence type="ECO:0000313" key="2">
    <source>
        <dbReference type="EMBL" id="PNP53532.1"/>
    </source>
</evidence>
<feature type="compositionally biased region" description="Acidic residues" evidence="1">
    <location>
        <begin position="225"/>
        <end position="237"/>
    </location>
</feature>
<sequence length="364" mass="39961">MDISNPRRILAVSLEGSEQHLSRVIKDLTGSSPEAASTSLAGTTHDLELKTSYYTASIPIWIDLIASPSEWASSFLSEEAREVLAVLGGLVLVFAIPNAKPATLSGDNDTPSLIRHIGSVVQKGLGGWEWDGVRLAVGIGEGDADEWDELCAEAGLEFVQLKSGQKDKNEFGGMVTREHFHTTLTIYYWPTRYSITTGVTILLTADAFTEKTGISRVKEALESNDWDQLNDDPLSDLDETRSDKSEDAEDFDPESLDFGVDRSDFEGLRMAIWETSRLETGDVDNDLSKQAEADVFKAADVKAAPAPDTNDGVALDRDLDDEDVAKVEKMMRKLQAAREMGEGMSEAQRKRLAARAVEEVMREL</sequence>
<protein>
    <recommendedName>
        <fullName evidence="4">Alpha and gamma adaptin binding protein p34</fullName>
    </recommendedName>
</protein>
<comment type="caution">
    <text evidence="2">The sequence shown here is derived from an EMBL/GenBank/DDBJ whole genome shotgun (WGS) entry which is preliminary data.</text>
</comment>
<organism evidence="2 3">
    <name type="scientific">Trichoderma harzianum</name>
    <name type="common">Hypocrea lixii</name>
    <dbReference type="NCBI Taxonomy" id="5544"/>
    <lineage>
        <taxon>Eukaryota</taxon>
        <taxon>Fungi</taxon>
        <taxon>Dikarya</taxon>
        <taxon>Ascomycota</taxon>
        <taxon>Pezizomycotina</taxon>
        <taxon>Sordariomycetes</taxon>
        <taxon>Hypocreomycetidae</taxon>
        <taxon>Hypocreales</taxon>
        <taxon>Hypocreaceae</taxon>
        <taxon>Trichoderma</taxon>
    </lineage>
</organism>
<proteinExistence type="predicted"/>
<gene>
    <name evidence="2" type="ORF">THARTR1_06226</name>
</gene>